<dbReference type="InterPro" id="IPR027417">
    <property type="entry name" value="P-loop_NTPase"/>
</dbReference>
<feature type="domain" description="HAT C-terminal dimerisation" evidence="3">
    <location>
        <begin position="2100"/>
        <end position="2183"/>
    </location>
</feature>
<feature type="domain" description="DUF6570" evidence="6">
    <location>
        <begin position="75"/>
        <end position="205"/>
    </location>
</feature>
<keyword evidence="1" id="KW-0233">DNA recombination</keyword>
<comment type="catalytic activity">
    <reaction evidence="1">
        <text>ATP + H2O = ADP + phosphate + H(+)</text>
        <dbReference type="Rhea" id="RHEA:13065"/>
        <dbReference type="ChEBI" id="CHEBI:15377"/>
        <dbReference type="ChEBI" id="CHEBI:15378"/>
        <dbReference type="ChEBI" id="CHEBI:30616"/>
        <dbReference type="ChEBI" id="CHEBI:43474"/>
        <dbReference type="ChEBI" id="CHEBI:456216"/>
        <dbReference type="EC" id="5.6.2.3"/>
    </reaction>
</comment>
<evidence type="ECO:0000259" key="6">
    <source>
        <dbReference type="Pfam" id="PF20209"/>
    </source>
</evidence>
<dbReference type="SUPFAM" id="SSF53098">
    <property type="entry name" value="Ribonuclease H-like"/>
    <property type="match status" value="1"/>
</dbReference>
<dbReference type="EC" id="5.6.2.3" evidence="1"/>
<dbReference type="GO" id="GO:0005524">
    <property type="term" value="F:ATP binding"/>
    <property type="evidence" value="ECO:0007669"/>
    <property type="project" value="UniProtKB-KW"/>
</dbReference>
<evidence type="ECO:0000256" key="1">
    <source>
        <dbReference type="RuleBase" id="RU363044"/>
    </source>
</evidence>
<reference evidence="7 8" key="1">
    <citation type="journal article" date="2020" name="bioRxiv">
        <title>A chromosome-scale genome assembly for the Fusarium oxysporum strain Fo5176 to establish a model Arabidopsis-fungal pathosystem.</title>
        <authorList>
            <person name="Fokkens L."/>
            <person name="Guo L."/>
            <person name="Dora S."/>
            <person name="Wang B."/>
            <person name="Ye K."/>
            <person name="Sanchez-Rodriguez C."/>
            <person name="Croll D."/>
        </authorList>
    </citation>
    <scope>NUCLEOTIDE SEQUENCE [LARGE SCALE GENOMIC DNA]</scope>
    <source>
        <strain evidence="7 8">Fo5176</strain>
    </source>
</reference>
<comment type="cofactor">
    <cofactor evidence="1">
        <name>Mg(2+)</name>
        <dbReference type="ChEBI" id="CHEBI:18420"/>
    </cofactor>
</comment>
<dbReference type="CDD" id="cd18809">
    <property type="entry name" value="SF1_C_RecD"/>
    <property type="match status" value="1"/>
</dbReference>
<sequence>MERRDFELPDPDWMRDLSHCPLSDRDKELLEKFWTELENDRMEHCARCQETWFDMGLKGGICKRCIARDKNKKEDEPWFFSAENQLDFGLIPAFLPQLTIVEEMLIARVHVFVNVMQVRGQQYKYRGHIVHFLRDVGKVYSQLPLLPPELDVILLRPPTASEHAHLNRQFRRQFRVRRRCLQEWLNFLSNNHPGYRGITVCQKRMSVLPEDGDVLDQVATAAVTDPLSANLGNIENDDVEPDEVDQSAVPDLLPEDTEMEALRSHVLGEERGEHLPVRPSTQHQLEMPDIRRTPINEFNHSQALLSLAFPTLFPRGQADFVEPRLRPIKYADYIQHALRWHDGRFARHPTFRFVVFNTLMRAQARAKSSYFVKEYQQRQGLITRDDLLEAFQNPESAEAQQLLNSINRQTAQLRGTRPYWYRKRRELESYAYNLDCPGAFITFSPADLHWRSLYQHLPQFQDWQELPEQQRMGMSSKLLRDNPHIAAWHFYRRFGLFRDIVLKQKFNVTDYWNRYEWQGRGSSHCHGLFWMDGAPSVDLENEHLRKEFARIWRFHVTAFNPEPARVRQQGEGNPLAVNPLQHPLTFQWLSQVLNRCQRHHCSETYCLRKKKGSEEISCRFFFPRDTRDTADVVRRQGQSYFSFEAARNDSLMNHYNRCLSLGWLANIDISPCTSLQAVINYAAKYCSKMEKRTDSYASMGRQILPYVSHQNPLLSFASRLMNKLLTERDFSGQEICHVLLNCELQEGTRVIRAVDCRPYEQQGRSLRLQGDHDDAEVVGIYEKYLSRPPLHEELTYLDFLANWNTSKRDGRKWTRWSRQAKPRVLYYFPRYKSNHQHHQYDDFCRVKLMLAHPHRDPNELRKINGVEYNSYASAAEFCYGNHRHPDDYYGTPNAEERRPDPDEFEEEFHEPDLLEEDWLELARQLPDCPPSQEAIDLLGRRDIDIQYDWTPHVGRYADPGIVQGDYWRQRIEQNRLYMDVEDMPLEVRDALNPEQRIVYDTFIGHFQCGSEEQILLHVDGGGGTGKSYMIKVLSSHLQRLAGNRPSPIWRAAPTGVASNQIMGTTLHSLLRLPMDRAFTELSPADANAIQKKLRDVRYLVIDEKSMLGLRQLSWIDKRLRQVFPARAAEFFGGISIILVGDFFQLPPIANKPLYFDGPLKDLHEVSGQTAYRAFNHTVFLKKVQRQQGDDQAGFRLALEELRGLKLSIESWKLLSQRVQVKLSQREEDTFDAALRIYSKKARVNEYNYEHLVRLKHPAIQVMAKNIGNGADKATSEQAGNLAGQFPPAGLVNGAQGTVYDIGWAPGADAHRDPPSVIMMVMDKYTGPSYLTTDDGREVVPILPVKRDFFLGTSACTRKQFPLMASYAITVHKSQSITVDKMVTDLSERDFQTGLSYVAVSRVKMLDGLMIDAPFERASLHYEKLPDGKHSVLMKVRDQDRLPTSPSSLATSSTPLSFKTPTPSPAPTLLVSTPSPAPLQYPEPPDEFVQDNITYLNREKTTKKAARLGSSHVWKYGLRYIRDSDKKEVYYCHECAAGKHKQELFIINGTSGVRNHLEQKHQIDPQSGIKKPSRTRKSVLEQQRSAAATNTFFWKDSIEKFKELLVRWIVYCHIAFFQFENQYFRELLFFLNPALLSHLPKAAKTIRSWVMDAFRSKKQRLREDLRQARSRISISFDLWTSPNPYAVLGVIAMWIDTAGKRQTTVLGIRRVYGEHTGENIGSVILELLREYDVGGDQIGYFMLDNASSNDTAVEFILKELCPWMTPKQRRHRRLRCLGHIINLCCQAFLMGRDCERYLAKLEKHYQRGDYAKVEELWKRFGCLGRLHNLVRYIRLTPQRREEFAAIIVGGDLAEFDRLELIQNNSTRWNSWFHSITRALNVRERLEIFSARHVPGKGSHGIANFKLDGQHWFELEKIELALKDFYAAALLSEGKKTSLADWFSTLDCLLREINETKDHYDTIDTEDDNNFTWKYLQGCADAAWSKCEEYYSNQQLNWQNRFPEDTDLPPAYYAAQILDPYRKWAWFRQEWVLQAGKEKQKWFDNAQSAVKQLWETEYKGRYAVEMLPPPVRKERYPDPAFDRQREHKRIRIDAPVSAADLYEQYISTDRLHDDEAGCDEAIAYWLSRYDSQRDLARFALDLFAISPMSDECERLFSSAKLTIVDRRGRLKADIIEACECLRAWYGKPRVEENNDSEDSENDNDWVTS</sequence>
<dbReference type="InterPro" id="IPR008906">
    <property type="entry name" value="HATC_C_dom"/>
</dbReference>
<comment type="similarity">
    <text evidence="1">Belongs to the helicase family.</text>
</comment>
<comment type="caution">
    <text evidence="7">The sequence shown here is derived from an EMBL/GenBank/DDBJ whole genome shotgun (WGS) entry which is preliminary data.</text>
</comment>
<keyword evidence="1" id="KW-0227">DNA damage</keyword>
<keyword evidence="1" id="KW-0547">Nucleotide-binding</keyword>
<evidence type="ECO:0000259" key="5">
    <source>
        <dbReference type="Pfam" id="PF14214"/>
    </source>
</evidence>
<dbReference type="GO" id="GO:0006310">
    <property type="term" value="P:DNA recombination"/>
    <property type="evidence" value="ECO:0007669"/>
    <property type="project" value="UniProtKB-KW"/>
</dbReference>
<feature type="domain" description="Helitron helicase-like" evidence="5">
    <location>
        <begin position="333"/>
        <end position="528"/>
    </location>
</feature>
<dbReference type="InterPro" id="IPR025476">
    <property type="entry name" value="Helitron_helicase-like"/>
</dbReference>
<dbReference type="Pfam" id="PF05970">
    <property type="entry name" value="PIF1"/>
    <property type="match status" value="1"/>
</dbReference>
<evidence type="ECO:0000259" key="3">
    <source>
        <dbReference type="Pfam" id="PF05699"/>
    </source>
</evidence>
<feature type="domain" description="DNA helicase Pif1-like DEAD-box helicase" evidence="4">
    <location>
        <begin position="991"/>
        <end position="1154"/>
    </location>
</feature>
<feature type="compositionally biased region" description="Low complexity" evidence="2">
    <location>
        <begin position="1441"/>
        <end position="1456"/>
    </location>
</feature>
<feature type="region of interest" description="Disordered" evidence="2">
    <location>
        <begin position="1439"/>
        <end position="1465"/>
    </location>
</feature>
<keyword evidence="1" id="KW-0067">ATP-binding</keyword>
<feature type="region of interest" description="Disordered" evidence="2">
    <location>
        <begin position="1559"/>
        <end position="1579"/>
    </location>
</feature>
<dbReference type="GO" id="GO:0016787">
    <property type="term" value="F:hydrolase activity"/>
    <property type="evidence" value="ECO:0007669"/>
    <property type="project" value="UniProtKB-KW"/>
</dbReference>
<evidence type="ECO:0000313" key="7">
    <source>
        <dbReference type="EMBL" id="KAF6527485.1"/>
    </source>
</evidence>
<dbReference type="GO" id="GO:0046983">
    <property type="term" value="F:protein dimerization activity"/>
    <property type="evidence" value="ECO:0007669"/>
    <property type="project" value="InterPro"/>
</dbReference>
<dbReference type="EMBL" id="JACDXP010000002">
    <property type="protein sequence ID" value="KAF6527485.1"/>
    <property type="molecule type" value="Genomic_DNA"/>
</dbReference>
<dbReference type="Gene3D" id="3.40.50.300">
    <property type="entry name" value="P-loop containing nucleotide triphosphate hydrolases"/>
    <property type="match status" value="1"/>
</dbReference>
<dbReference type="GO" id="GO:0006281">
    <property type="term" value="P:DNA repair"/>
    <property type="evidence" value="ECO:0007669"/>
    <property type="project" value="UniProtKB-KW"/>
</dbReference>
<dbReference type="Pfam" id="PF14214">
    <property type="entry name" value="Helitron_like_N"/>
    <property type="match status" value="1"/>
</dbReference>
<accession>A0A8H6H1N6</accession>
<protein>
    <recommendedName>
        <fullName evidence="1">ATP-dependent DNA helicase</fullName>
        <ecNumber evidence="1">5.6.2.3</ecNumber>
    </recommendedName>
</protein>
<dbReference type="SUPFAM" id="SSF52540">
    <property type="entry name" value="P-loop containing nucleoside triphosphate hydrolases"/>
    <property type="match status" value="2"/>
</dbReference>
<keyword evidence="1" id="KW-0347">Helicase</keyword>
<dbReference type="Pfam" id="PF20209">
    <property type="entry name" value="DUF6570"/>
    <property type="match status" value="1"/>
</dbReference>
<gene>
    <name evidence="7" type="ORF">HZS61_007787</name>
</gene>
<dbReference type="InterPro" id="IPR010285">
    <property type="entry name" value="DNA_helicase_pif1-like_DEAD"/>
</dbReference>
<organism evidence="7 8">
    <name type="scientific">Fusarium oxysporum f. sp. conglutinans</name>
    <dbReference type="NCBI Taxonomy" id="100902"/>
    <lineage>
        <taxon>Eukaryota</taxon>
        <taxon>Fungi</taxon>
        <taxon>Dikarya</taxon>
        <taxon>Ascomycota</taxon>
        <taxon>Pezizomycotina</taxon>
        <taxon>Sordariomycetes</taxon>
        <taxon>Hypocreomycetidae</taxon>
        <taxon>Hypocreales</taxon>
        <taxon>Nectriaceae</taxon>
        <taxon>Fusarium</taxon>
        <taxon>Fusarium oxysporum species complex</taxon>
    </lineage>
</organism>
<dbReference type="Pfam" id="PF05699">
    <property type="entry name" value="Dimer_Tnp_hAT"/>
    <property type="match status" value="1"/>
</dbReference>
<dbReference type="InterPro" id="IPR012337">
    <property type="entry name" value="RNaseH-like_sf"/>
</dbReference>
<keyword evidence="1" id="KW-0378">Hydrolase</keyword>
<dbReference type="InterPro" id="IPR046700">
    <property type="entry name" value="DUF6570"/>
</dbReference>
<keyword evidence="1" id="KW-0234">DNA repair</keyword>
<evidence type="ECO:0000259" key="4">
    <source>
        <dbReference type="Pfam" id="PF05970"/>
    </source>
</evidence>
<dbReference type="GO" id="GO:0000723">
    <property type="term" value="P:telomere maintenance"/>
    <property type="evidence" value="ECO:0007669"/>
    <property type="project" value="InterPro"/>
</dbReference>
<proteinExistence type="inferred from homology"/>
<dbReference type="GO" id="GO:0043139">
    <property type="term" value="F:5'-3' DNA helicase activity"/>
    <property type="evidence" value="ECO:0007669"/>
    <property type="project" value="UniProtKB-EC"/>
</dbReference>
<dbReference type="Proteomes" id="UP000593570">
    <property type="component" value="Unassembled WGS sequence"/>
</dbReference>
<evidence type="ECO:0000313" key="8">
    <source>
        <dbReference type="Proteomes" id="UP000593570"/>
    </source>
</evidence>
<name>A0A8H6H1N6_FUSOX</name>
<evidence type="ECO:0000256" key="2">
    <source>
        <dbReference type="SAM" id="MobiDB-lite"/>
    </source>
</evidence>
<dbReference type="PANTHER" id="PTHR47642">
    <property type="entry name" value="ATP-DEPENDENT DNA HELICASE"/>
    <property type="match status" value="1"/>
</dbReference>
<dbReference type="InterPro" id="IPR051055">
    <property type="entry name" value="PIF1_helicase"/>
</dbReference>